<dbReference type="Proteomes" id="UP001291623">
    <property type="component" value="Unassembled WGS sequence"/>
</dbReference>
<dbReference type="SMART" id="SM00355">
    <property type="entry name" value="ZnF_C2H2"/>
    <property type="match status" value="3"/>
</dbReference>
<sequence length="491" mass="53941">MDYSSHQNQYPYPHPSQPYNPQSYYSNYQYPQPQQQPQQPQQQYPSYYSNPYPQQQQHPQTHQRQPLIHPPGVSTQPFGYQLPQRPDGVVPVAPLAHQGQSWYPQSQGFRPVIGGPGTYTGPVAYPAPGPSRLPKRAGQSLDRDGGRRGGGQRKGGGRGKTKRDRLMTKNYPERSPIDSKSSSSAGVGRCELCKCDCGGMDKLKQHESGKRHKRNLKKLAADENWKATARLLNKGGRQGKGGGRGKPIKPAGIGRCEVCKIDTGSVGILKHHEKGKRHKRNLEKLEENENRTVSDFQDVQKPSGDLKAGTTMNPDNLLVEEETQQKSPENIPLDTVPSENKLETEQKISYAQQAENQMGGVKRKTLVDGGKKEEVSKAKRLAIGPSNPKVVIPLTCDLCNVKCDTPELLRQHLLGCNHKSQLKCFEGHCPMYGRLGLQALYPPNPVPESLYHSQGAQQVLNGAQVSDPIAGASLLPENDNAAPSATGAGLN</sequence>
<dbReference type="SUPFAM" id="SSF57667">
    <property type="entry name" value="beta-beta-alpha zinc fingers"/>
    <property type="match status" value="3"/>
</dbReference>
<feature type="domain" description="C2H2-type" evidence="2">
    <location>
        <begin position="394"/>
        <end position="418"/>
    </location>
</feature>
<proteinExistence type="predicted"/>
<feature type="domain" description="U1-type" evidence="3">
    <location>
        <begin position="185"/>
        <end position="219"/>
    </location>
</feature>
<feature type="region of interest" description="Disordered" evidence="1">
    <location>
        <begin position="471"/>
        <end position="491"/>
    </location>
</feature>
<dbReference type="AlphaFoldDB" id="A0AAE1S9T7"/>
<evidence type="ECO:0000259" key="2">
    <source>
        <dbReference type="SMART" id="SM00355"/>
    </source>
</evidence>
<dbReference type="InterPro" id="IPR013087">
    <property type="entry name" value="Znf_C2H2_type"/>
</dbReference>
<reference evidence="4" key="1">
    <citation type="submission" date="2023-12" db="EMBL/GenBank/DDBJ databases">
        <title>Genome assembly of Anisodus tanguticus.</title>
        <authorList>
            <person name="Wang Y.-J."/>
        </authorList>
    </citation>
    <scope>NUCLEOTIDE SEQUENCE</scope>
    <source>
        <strain evidence="4">KB-2021</strain>
        <tissue evidence="4">Leaf</tissue>
    </source>
</reference>
<comment type="caution">
    <text evidence="4">The sequence shown here is derived from an EMBL/GenBank/DDBJ whole genome shotgun (WGS) entry which is preliminary data.</text>
</comment>
<feature type="domain" description="C2H2-type" evidence="2">
    <location>
        <begin position="188"/>
        <end position="212"/>
    </location>
</feature>
<keyword evidence="5" id="KW-1185">Reference proteome</keyword>
<dbReference type="InterPro" id="IPR003604">
    <property type="entry name" value="Matrin/U1-like-C_Znf_C2H2"/>
</dbReference>
<feature type="compositionally biased region" description="Low complexity" evidence="1">
    <location>
        <begin position="1"/>
        <end position="11"/>
    </location>
</feature>
<dbReference type="Gene3D" id="3.30.160.60">
    <property type="entry name" value="Classic Zinc Finger"/>
    <property type="match status" value="3"/>
</dbReference>
<dbReference type="PANTHER" id="PTHR47487">
    <property type="entry name" value="OS06G0651300 PROTEIN-RELATED"/>
    <property type="match status" value="1"/>
</dbReference>
<accession>A0AAE1S9T7</accession>
<evidence type="ECO:0000313" key="4">
    <source>
        <dbReference type="EMBL" id="KAK4365855.1"/>
    </source>
</evidence>
<feature type="region of interest" description="Disordered" evidence="1">
    <location>
        <begin position="1"/>
        <end position="92"/>
    </location>
</feature>
<dbReference type="InterPro" id="IPR036236">
    <property type="entry name" value="Znf_C2H2_sf"/>
</dbReference>
<feature type="region of interest" description="Disordered" evidence="1">
    <location>
        <begin position="120"/>
        <end position="186"/>
    </location>
</feature>
<dbReference type="Pfam" id="PF12874">
    <property type="entry name" value="zf-met"/>
    <property type="match status" value="2"/>
</dbReference>
<feature type="domain" description="C2H2-type" evidence="2">
    <location>
        <begin position="254"/>
        <end position="278"/>
    </location>
</feature>
<gene>
    <name evidence="4" type="ORF">RND71_013735</name>
</gene>
<evidence type="ECO:0000313" key="5">
    <source>
        <dbReference type="Proteomes" id="UP001291623"/>
    </source>
</evidence>
<protein>
    <submittedName>
        <fullName evidence="4">Uncharacterized protein</fullName>
    </submittedName>
</protein>
<dbReference type="SMART" id="SM00451">
    <property type="entry name" value="ZnF_U1"/>
    <property type="match status" value="3"/>
</dbReference>
<organism evidence="4 5">
    <name type="scientific">Anisodus tanguticus</name>
    <dbReference type="NCBI Taxonomy" id="243964"/>
    <lineage>
        <taxon>Eukaryota</taxon>
        <taxon>Viridiplantae</taxon>
        <taxon>Streptophyta</taxon>
        <taxon>Embryophyta</taxon>
        <taxon>Tracheophyta</taxon>
        <taxon>Spermatophyta</taxon>
        <taxon>Magnoliopsida</taxon>
        <taxon>eudicotyledons</taxon>
        <taxon>Gunneridae</taxon>
        <taxon>Pentapetalae</taxon>
        <taxon>asterids</taxon>
        <taxon>lamiids</taxon>
        <taxon>Solanales</taxon>
        <taxon>Solanaceae</taxon>
        <taxon>Solanoideae</taxon>
        <taxon>Hyoscyameae</taxon>
        <taxon>Anisodus</taxon>
    </lineage>
</organism>
<name>A0AAE1S9T7_9SOLA</name>
<feature type="compositionally biased region" description="Basic and acidic residues" evidence="1">
    <location>
        <begin position="164"/>
        <end position="177"/>
    </location>
</feature>
<dbReference type="PANTHER" id="PTHR47487:SF12">
    <property type="entry name" value="GLUTENIN, HIGH MOLECULAR WEIGHT SUBUNIT DX5-LIKE"/>
    <property type="match status" value="1"/>
</dbReference>
<dbReference type="GO" id="GO:0003676">
    <property type="term" value="F:nucleic acid binding"/>
    <property type="evidence" value="ECO:0007669"/>
    <property type="project" value="InterPro"/>
</dbReference>
<dbReference type="GO" id="GO:0008270">
    <property type="term" value="F:zinc ion binding"/>
    <property type="evidence" value="ECO:0007669"/>
    <property type="project" value="InterPro"/>
</dbReference>
<evidence type="ECO:0000259" key="3">
    <source>
        <dbReference type="SMART" id="SM00451"/>
    </source>
</evidence>
<dbReference type="EMBL" id="JAVYJV010000007">
    <property type="protein sequence ID" value="KAK4365855.1"/>
    <property type="molecule type" value="Genomic_DNA"/>
</dbReference>
<feature type="domain" description="U1-type" evidence="3">
    <location>
        <begin position="391"/>
        <end position="425"/>
    </location>
</feature>
<feature type="compositionally biased region" description="Low complexity" evidence="1">
    <location>
        <begin position="19"/>
        <end position="60"/>
    </location>
</feature>
<evidence type="ECO:0000256" key="1">
    <source>
        <dbReference type="SAM" id="MobiDB-lite"/>
    </source>
</evidence>
<feature type="domain" description="U1-type" evidence="3">
    <location>
        <begin position="251"/>
        <end position="285"/>
    </location>
</feature>